<reference evidence="1" key="1">
    <citation type="journal article" date="2015" name="Nature">
        <title>Complex archaea that bridge the gap between prokaryotes and eukaryotes.</title>
        <authorList>
            <person name="Spang A."/>
            <person name="Saw J.H."/>
            <person name="Jorgensen S.L."/>
            <person name="Zaremba-Niedzwiedzka K."/>
            <person name="Martijn J."/>
            <person name="Lind A.E."/>
            <person name="van Eijk R."/>
            <person name="Schleper C."/>
            <person name="Guy L."/>
            <person name="Ettema T.J."/>
        </authorList>
    </citation>
    <scope>NUCLEOTIDE SEQUENCE</scope>
</reference>
<sequence>MADAKTRRGFTDHEHLGNVELIHMNGRVYDYNLGRFMSVDPVIQSPTNSQSINPYSYIMNNPL</sequence>
<dbReference type="InterPro" id="IPR022385">
    <property type="entry name" value="Rhs_assc_core"/>
</dbReference>
<protein>
    <recommendedName>
        <fullName evidence="2">RHS repeat-associated core domain-containing protein</fullName>
    </recommendedName>
</protein>
<proteinExistence type="predicted"/>
<feature type="non-terminal residue" evidence="1">
    <location>
        <position position="63"/>
    </location>
</feature>
<dbReference type="AlphaFoldDB" id="A0A0F9GI97"/>
<evidence type="ECO:0000313" key="1">
    <source>
        <dbReference type="EMBL" id="KKL62867.1"/>
    </source>
</evidence>
<dbReference type="EMBL" id="LAZR01028356">
    <property type="protein sequence ID" value="KKL62867.1"/>
    <property type="molecule type" value="Genomic_DNA"/>
</dbReference>
<name>A0A0F9GI97_9ZZZZ</name>
<comment type="caution">
    <text evidence="1">The sequence shown here is derived from an EMBL/GenBank/DDBJ whole genome shotgun (WGS) entry which is preliminary data.</text>
</comment>
<evidence type="ECO:0008006" key="2">
    <source>
        <dbReference type="Google" id="ProtNLM"/>
    </source>
</evidence>
<gene>
    <name evidence="1" type="ORF">LCGC14_2180830</name>
</gene>
<organism evidence="1">
    <name type="scientific">marine sediment metagenome</name>
    <dbReference type="NCBI Taxonomy" id="412755"/>
    <lineage>
        <taxon>unclassified sequences</taxon>
        <taxon>metagenomes</taxon>
        <taxon>ecological metagenomes</taxon>
    </lineage>
</organism>
<dbReference type="NCBIfam" id="TIGR03696">
    <property type="entry name" value="Rhs_assc_core"/>
    <property type="match status" value="1"/>
</dbReference>
<accession>A0A0F9GI97</accession>
<dbReference type="Gene3D" id="2.180.10.10">
    <property type="entry name" value="RHS repeat-associated core"/>
    <property type="match status" value="1"/>
</dbReference>